<dbReference type="EMBL" id="FN649751">
    <property type="protein sequence ID" value="CBJ29375.1"/>
    <property type="molecule type" value="Genomic_DNA"/>
</dbReference>
<accession>D7FKH3</accession>
<proteinExistence type="predicted"/>
<evidence type="ECO:0000313" key="1">
    <source>
        <dbReference type="EMBL" id="CBJ29375.1"/>
    </source>
</evidence>
<dbReference type="EMBL" id="FN648026">
    <property type="protein sequence ID" value="CBJ29375.1"/>
    <property type="molecule type" value="Genomic_DNA"/>
</dbReference>
<sequence length="88" mass="9355">MRLDVVCGDGPPVFEARRTLFDALVEADIEDRYVPEQAVVVPVEALPAGRWGAATPLSAAATVGSPDLPWRIGMPLRPLGRLPAPPAQ</sequence>
<keyword evidence="2" id="KW-1185">Reference proteome</keyword>
<dbReference type="Proteomes" id="UP000002630">
    <property type="component" value="Linkage Group LG26"/>
</dbReference>
<gene>
    <name evidence="1" type="ORF">Esi_0144_0035</name>
</gene>
<dbReference type="AlphaFoldDB" id="D7FKH3"/>
<organism evidence="1 2">
    <name type="scientific">Ectocarpus siliculosus</name>
    <name type="common">Brown alga</name>
    <name type="synonym">Conferva siliculosa</name>
    <dbReference type="NCBI Taxonomy" id="2880"/>
    <lineage>
        <taxon>Eukaryota</taxon>
        <taxon>Sar</taxon>
        <taxon>Stramenopiles</taxon>
        <taxon>Ochrophyta</taxon>
        <taxon>PX clade</taxon>
        <taxon>Phaeophyceae</taxon>
        <taxon>Ectocarpales</taxon>
        <taxon>Ectocarpaceae</taxon>
        <taxon>Ectocarpus</taxon>
    </lineage>
</organism>
<reference evidence="1 2" key="1">
    <citation type="journal article" date="2010" name="Nature">
        <title>The Ectocarpus genome and the independent evolution of multicellularity in brown algae.</title>
        <authorList>
            <person name="Cock J.M."/>
            <person name="Sterck L."/>
            <person name="Rouze P."/>
            <person name="Scornet D."/>
            <person name="Allen A.E."/>
            <person name="Amoutzias G."/>
            <person name="Anthouard V."/>
            <person name="Artiguenave F."/>
            <person name="Aury J.M."/>
            <person name="Badger J.H."/>
            <person name="Beszteri B."/>
            <person name="Billiau K."/>
            <person name="Bonnet E."/>
            <person name="Bothwell J.H."/>
            <person name="Bowler C."/>
            <person name="Boyen C."/>
            <person name="Brownlee C."/>
            <person name="Carrano C.J."/>
            <person name="Charrier B."/>
            <person name="Cho G.Y."/>
            <person name="Coelho S.M."/>
            <person name="Collen J."/>
            <person name="Corre E."/>
            <person name="Da Silva C."/>
            <person name="Delage L."/>
            <person name="Delaroque N."/>
            <person name="Dittami S.M."/>
            <person name="Doulbeau S."/>
            <person name="Elias M."/>
            <person name="Farnham G."/>
            <person name="Gachon C.M."/>
            <person name="Gschloessl B."/>
            <person name="Heesch S."/>
            <person name="Jabbari K."/>
            <person name="Jubin C."/>
            <person name="Kawai H."/>
            <person name="Kimura K."/>
            <person name="Kloareg B."/>
            <person name="Kupper F.C."/>
            <person name="Lang D."/>
            <person name="Le Bail A."/>
            <person name="Leblanc C."/>
            <person name="Lerouge P."/>
            <person name="Lohr M."/>
            <person name="Lopez P.J."/>
            <person name="Martens C."/>
            <person name="Maumus F."/>
            <person name="Michel G."/>
            <person name="Miranda-Saavedra D."/>
            <person name="Morales J."/>
            <person name="Moreau H."/>
            <person name="Motomura T."/>
            <person name="Nagasato C."/>
            <person name="Napoli C.A."/>
            <person name="Nelson D.R."/>
            <person name="Nyvall-Collen P."/>
            <person name="Peters A.F."/>
            <person name="Pommier C."/>
            <person name="Potin P."/>
            <person name="Poulain J."/>
            <person name="Quesneville H."/>
            <person name="Read B."/>
            <person name="Rensing S.A."/>
            <person name="Ritter A."/>
            <person name="Rousvoal S."/>
            <person name="Samanta M."/>
            <person name="Samson G."/>
            <person name="Schroeder D.C."/>
            <person name="Segurens B."/>
            <person name="Strittmatter M."/>
            <person name="Tonon T."/>
            <person name="Tregear J.W."/>
            <person name="Valentin K."/>
            <person name="von Dassow P."/>
            <person name="Yamagishi T."/>
            <person name="Van de Peer Y."/>
            <person name="Wincker P."/>
        </authorList>
    </citation>
    <scope>NUCLEOTIDE SEQUENCE [LARGE SCALE GENOMIC DNA]</scope>
    <source>
        <strain evidence="2">Ec32 / CCAP1310/4</strain>
    </source>
</reference>
<dbReference type="InParanoid" id="D7FKH3"/>
<name>D7FKH3_ECTSI</name>
<evidence type="ECO:0000313" key="2">
    <source>
        <dbReference type="Proteomes" id="UP000002630"/>
    </source>
</evidence>
<protein>
    <submittedName>
        <fullName evidence="1">Uncharacterized protein</fullName>
    </submittedName>
</protein>